<evidence type="ECO:0000313" key="3">
    <source>
        <dbReference type="EMBL" id="MDR7357068.1"/>
    </source>
</evidence>
<keyword evidence="2" id="KW-1133">Transmembrane helix</keyword>
<protein>
    <submittedName>
        <fullName evidence="3">Uncharacterized protein</fullName>
    </submittedName>
</protein>
<accession>A0ABU2BEJ7</accession>
<evidence type="ECO:0000256" key="2">
    <source>
        <dbReference type="SAM" id="Phobius"/>
    </source>
</evidence>
<keyword evidence="2" id="KW-0812">Transmembrane</keyword>
<keyword evidence="2" id="KW-0472">Membrane</keyword>
<comment type="caution">
    <text evidence="3">The sequence shown here is derived from an EMBL/GenBank/DDBJ whole genome shotgun (WGS) entry which is preliminary data.</text>
</comment>
<reference evidence="3 4" key="1">
    <citation type="submission" date="2023-07" db="EMBL/GenBank/DDBJ databases">
        <title>Sequencing the genomes of 1000 actinobacteria strains.</title>
        <authorList>
            <person name="Klenk H.-P."/>
        </authorList>
    </citation>
    <scope>NUCLEOTIDE SEQUENCE [LARGE SCALE GENOMIC DNA]</scope>
    <source>
        <strain evidence="3 4">DSM 20167</strain>
    </source>
</reference>
<keyword evidence="4" id="KW-1185">Reference proteome</keyword>
<feature type="transmembrane region" description="Helical" evidence="2">
    <location>
        <begin position="96"/>
        <end position="118"/>
    </location>
</feature>
<proteinExistence type="predicted"/>
<evidence type="ECO:0000313" key="4">
    <source>
        <dbReference type="Proteomes" id="UP001183817"/>
    </source>
</evidence>
<dbReference type="EMBL" id="JAVDYI010000001">
    <property type="protein sequence ID" value="MDR7357068.1"/>
    <property type="molecule type" value="Genomic_DNA"/>
</dbReference>
<gene>
    <name evidence="3" type="ORF">J2S64_000759</name>
</gene>
<evidence type="ECO:0000256" key="1">
    <source>
        <dbReference type="SAM" id="MobiDB-lite"/>
    </source>
</evidence>
<organism evidence="3 4">
    <name type="scientific">Paeniglutamicibacter sulfureus</name>
    <dbReference type="NCBI Taxonomy" id="43666"/>
    <lineage>
        <taxon>Bacteria</taxon>
        <taxon>Bacillati</taxon>
        <taxon>Actinomycetota</taxon>
        <taxon>Actinomycetes</taxon>
        <taxon>Micrococcales</taxon>
        <taxon>Micrococcaceae</taxon>
        <taxon>Paeniglutamicibacter</taxon>
    </lineage>
</organism>
<feature type="region of interest" description="Disordered" evidence="1">
    <location>
        <begin position="1"/>
        <end position="88"/>
    </location>
</feature>
<feature type="transmembrane region" description="Helical" evidence="2">
    <location>
        <begin position="124"/>
        <end position="142"/>
    </location>
</feature>
<feature type="compositionally biased region" description="Acidic residues" evidence="1">
    <location>
        <begin position="10"/>
        <end position="19"/>
    </location>
</feature>
<sequence>MTNPMHEPAESGDSDDSVWEDLVRRLEATPGDPTEPASGDSPAPPVPGSVAPRGVDPGLFSMHPALSGPRDHDLPDEDEGSFVPEDPPALGSGNPLLTLAWSCAAGAPITLLLLAIFWRRAPMPLWIGLVVVAVAAAVFLFARLPRHRQEGDDGARV</sequence>
<name>A0ABU2BEJ7_9MICC</name>
<dbReference type="Proteomes" id="UP001183817">
    <property type="component" value="Unassembled WGS sequence"/>
</dbReference>
<dbReference type="RefSeq" id="WP_310288283.1">
    <property type="nucleotide sequence ID" value="NZ_BAAAWO010000001.1"/>
</dbReference>